<dbReference type="Pfam" id="PF05970">
    <property type="entry name" value="PIF1"/>
    <property type="match status" value="1"/>
</dbReference>
<keyword evidence="1" id="KW-0067">ATP-binding</keyword>
<sequence length="545" mass="61932">MRKLNMVEELNNADIPNHEDGHMKCEVFFCNPMEEIFLNENFSLNSLQSGQFENCNQDNSENFQFQDELHLHSLHCSMSYSEFQSCTKQLTVSQVNALQHFQELFSEKQLPFHIFITGGAGVEKTFMTRLLIAYIQLYQTKIFNSNPVVICAPTGTAANNIGGRTIHSVFKIPVGKYLQYSSLSSYVLTILRKEFQDVHTVVIDEISMVSHELLLFISRRLSEIKNNDCVFGGCNIIVVGDFYQLKPVRGSFCFKNELLWHLFHPIFLRQNVRQISDASYSGLLNRIRIGHPSEKDISCLVSRLLYNDIDYNEYLHIFATKENVERYNTMQIEKLKDKTLIVSVNAQHSFSSDDTCSNAVGEVPDYMIPINDADAGGLRKHLLISENARVMLTRNINAEQGLVNGAMGIVTEIVFQGSTPSIVFVKFDDPMVGKARCNGQNTLHTSIPIRPVESEFVYRGRHVIRTQFPLILAWACTVHKVQGISLDKAVIDLGSSIFEYGMAYVALSRIRTISGLILVKFDPSKIKASNVVTKEYDRLKKRYCQ</sequence>
<evidence type="ECO:0000313" key="5">
    <source>
        <dbReference type="RefSeq" id="XP_022311358.1"/>
    </source>
</evidence>
<dbReference type="GO" id="GO:0006310">
    <property type="term" value="P:DNA recombination"/>
    <property type="evidence" value="ECO:0007669"/>
    <property type="project" value="UniProtKB-KW"/>
</dbReference>
<dbReference type="GeneID" id="111116647"/>
<reference evidence="5" key="1">
    <citation type="submission" date="2025-08" db="UniProtKB">
        <authorList>
            <consortium name="RefSeq"/>
        </authorList>
    </citation>
    <scope>IDENTIFICATION</scope>
    <source>
        <tissue evidence="5">Whole sample</tissue>
    </source>
</reference>
<dbReference type="InterPro" id="IPR027417">
    <property type="entry name" value="P-loop_NTPase"/>
</dbReference>
<keyword evidence="1" id="KW-0347">Helicase</keyword>
<dbReference type="GO" id="GO:0006281">
    <property type="term" value="P:DNA repair"/>
    <property type="evidence" value="ECO:0007669"/>
    <property type="project" value="UniProtKB-KW"/>
</dbReference>
<dbReference type="EC" id="5.6.2.3" evidence="1"/>
<accession>A0A8B8C6L4</accession>
<dbReference type="RefSeq" id="XP_022311358.1">
    <property type="nucleotide sequence ID" value="XM_022455650.1"/>
</dbReference>
<dbReference type="PANTHER" id="PTHR47642:SF3">
    <property type="entry name" value="ATP-DEPENDENT DNA HELICASE"/>
    <property type="match status" value="1"/>
</dbReference>
<keyword evidence="1" id="KW-0234">DNA repair</keyword>
<evidence type="ECO:0000256" key="1">
    <source>
        <dbReference type="RuleBase" id="RU363044"/>
    </source>
</evidence>
<feature type="domain" description="DNA helicase Pif1-like 2B" evidence="3">
    <location>
        <begin position="388"/>
        <end position="412"/>
    </location>
</feature>
<name>A0A8B8C6L4_CRAVI</name>
<feature type="domain" description="DNA helicase Pif1-like DEAD-box helicase" evidence="2">
    <location>
        <begin position="90"/>
        <end position="277"/>
    </location>
</feature>
<organism evidence="4 5">
    <name type="scientific">Crassostrea virginica</name>
    <name type="common">Eastern oyster</name>
    <dbReference type="NCBI Taxonomy" id="6565"/>
    <lineage>
        <taxon>Eukaryota</taxon>
        <taxon>Metazoa</taxon>
        <taxon>Spiralia</taxon>
        <taxon>Lophotrochozoa</taxon>
        <taxon>Mollusca</taxon>
        <taxon>Bivalvia</taxon>
        <taxon>Autobranchia</taxon>
        <taxon>Pteriomorphia</taxon>
        <taxon>Ostreida</taxon>
        <taxon>Ostreoidea</taxon>
        <taxon>Ostreidae</taxon>
        <taxon>Crassostrea</taxon>
    </lineage>
</organism>
<keyword evidence="1" id="KW-0378">Hydrolase</keyword>
<dbReference type="CDD" id="cd18809">
    <property type="entry name" value="SF1_C_RecD"/>
    <property type="match status" value="1"/>
</dbReference>
<comment type="cofactor">
    <cofactor evidence="1">
        <name>Mg(2+)</name>
        <dbReference type="ChEBI" id="CHEBI:18420"/>
    </cofactor>
</comment>
<dbReference type="InterPro" id="IPR049163">
    <property type="entry name" value="Pif1-like_2B_dom"/>
</dbReference>
<evidence type="ECO:0000259" key="3">
    <source>
        <dbReference type="Pfam" id="PF21530"/>
    </source>
</evidence>
<dbReference type="AlphaFoldDB" id="A0A8B8C6L4"/>
<dbReference type="PANTHER" id="PTHR47642">
    <property type="entry name" value="ATP-DEPENDENT DNA HELICASE"/>
    <property type="match status" value="1"/>
</dbReference>
<dbReference type="GO" id="GO:0000723">
    <property type="term" value="P:telomere maintenance"/>
    <property type="evidence" value="ECO:0007669"/>
    <property type="project" value="InterPro"/>
</dbReference>
<comment type="catalytic activity">
    <reaction evidence="1">
        <text>ATP + H2O = ADP + phosphate + H(+)</text>
        <dbReference type="Rhea" id="RHEA:13065"/>
        <dbReference type="ChEBI" id="CHEBI:15377"/>
        <dbReference type="ChEBI" id="CHEBI:15378"/>
        <dbReference type="ChEBI" id="CHEBI:30616"/>
        <dbReference type="ChEBI" id="CHEBI:43474"/>
        <dbReference type="ChEBI" id="CHEBI:456216"/>
        <dbReference type="EC" id="5.6.2.3"/>
    </reaction>
</comment>
<gene>
    <name evidence="5" type="primary">LOC111116647</name>
</gene>
<keyword evidence="1" id="KW-0547">Nucleotide-binding</keyword>
<keyword evidence="1" id="KW-0227">DNA damage</keyword>
<keyword evidence="1" id="KW-0233">DNA recombination</keyword>
<dbReference type="Gene3D" id="3.40.50.300">
    <property type="entry name" value="P-loop containing nucleotide triphosphate hydrolases"/>
    <property type="match status" value="2"/>
</dbReference>
<evidence type="ECO:0000313" key="4">
    <source>
        <dbReference type="Proteomes" id="UP000694844"/>
    </source>
</evidence>
<protein>
    <recommendedName>
        <fullName evidence="1">ATP-dependent DNA helicase</fullName>
        <ecNumber evidence="1">5.6.2.3</ecNumber>
    </recommendedName>
</protein>
<dbReference type="SUPFAM" id="SSF52540">
    <property type="entry name" value="P-loop containing nucleoside triphosphate hydrolases"/>
    <property type="match status" value="2"/>
</dbReference>
<evidence type="ECO:0000259" key="2">
    <source>
        <dbReference type="Pfam" id="PF05970"/>
    </source>
</evidence>
<dbReference type="OrthoDB" id="6148762at2759"/>
<dbReference type="Pfam" id="PF21530">
    <property type="entry name" value="Pif1_2B_dom"/>
    <property type="match status" value="1"/>
</dbReference>
<dbReference type="InterPro" id="IPR051055">
    <property type="entry name" value="PIF1_helicase"/>
</dbReference>
<proteinExistence type="inferred from homology"/>
<dbReference type="GO" id="GO:0016787">
    <property type="term" value="F:hydrolase activity"/>
    <property type="evidence" value="ECO:0007669"/>
    <property type="project" value="UniProtKB-KW"/>
</dbReference>
<dbReference type="GO" id="GO:0043139">
    <property type="term" value="F:5'-3' DNA helicase activity"/>
    <property type="evidence" value="ECO:0007669"/>
    <property type="project" value="UniProtKB-EC"/>
</dbReference>
<keyword evidence="4" id="KW-1185">Reference proteome</keyword>
<dbReference type="InterPro" id="IPR010285">
    <property type="entry name" value="DNA_helicase_pif1-like_DEAD"/>
</dbReference>
<dbReference type="KEGG" id="cvn:111116647"/>
<dbReference type="Proteomes" id="UP000694844">
    <property type="component" value="Chromosome 10"/>
</dbReference>
<dbReference type="GO" id="GO:0005524">
    <property type="term" value="F:ATP binding"/>
    <property type="evidence" value="ECO:0007669"/>
    <property type="project" value="UniProtKB-KW"/>
</dbReference>
<comment type="similarity">
    <text evidence="1">Belongs to the helicase family.</text>
</comment>